<accession>A0A9W8H256</accession>
<comment type="subunit">
    <text evidence="6">Component of the oligosaccharyltransferase (OST) complex.</text>
</comment>
<comment type="subcellular location">
    <subcellularLocation>
        <location evidence="1 6">Membrane</location>
        <topology evidence="1 6">Multi-pass membrane protein</topology>
    </subcellularLocation>
</comment>
<gene>
    <name evidence="7" type="ORF">GGI19_001407</name>
</gene>
<evidence type="ECO:0000313" key="7">
    <source>
        <dbReference type="EMBL" id="KAJ2755736.1"/>
    </source>
</evidence>
<dbReference type="OrthoDB" id="18408at2759"/>
<evidence type="ECO:0000256" key="1">
    <source>
        <dbReference type="ARBA" id="ARBA00004141"/>
    </source>
</evidence>
<feature type="transmembrane region" description="Helical" evidence="6">
    <location>
        <begin position="24"/>
        <end position="42"/>
    </location>
</feature>
<protein>
    <recommendedName>
        <fullName evidence="6">Dolichyl-diphosphooligosaccharide-protein glycosyltransferase subunit OST5</fullName>
    </recommendedName>
</protein>
<comment type="similarity">
    <text evidence="2 6">Belongs to the OST5 family.</text>
</comment>
<dbReference type="Proteomes" id="UP001140011">
    <property type="component" value="Unassembled WGS sequence"/>
</dbReference>
<evidence type="ECO:0000313" key="8">
    <source>
        <dbReference type="Proteomes" id="UP001140011"/>
    </source>
</evidence>
<evidence type="ECO:0000256" key="2">
    <source>
        <dbReference type="ARBA" id="ARBA00009825"/>
    </source>
</evidence>
<evidence type="ECO:0000256" key="3">
    <source>
        <dbReference type="ARBA" id="ARBA00022692"/>
    </source>
</evidence>
<reference evidence="7" key="1">
    <citation type="submission" date="2022-07" db="EMBL/GenBank/DDBJ databases">
        <title>Phylogenomic reconstructions and comparative analyses of Kickxellomycotina fungi.</title>
        <authorList>
            <person name="Reynolds N.K."/>
            <person name="Stajich J.E."/>
            <person name="Barry K."/>
            <person name="Grigoriev I.V."/>
            <person name="Crous P."/>
            <person name="Smith M.E."/>
        </authorList>
    </citation>
    <scope>NUCLEOTIDE SEQUENCE</scope>
    <source>
        <strain evidence="7">BCRC 34297</strain>
    </source>
</reference>
<keyword evidence="4 6" id="KW-1133">Transmembrane helix</keyword>
<comment type="caution">
    <text evidence="7">The sequence shown here is derived from an EMBL/GenBank/DDBJ whole genome shotgun (WGS) entry which is preliminary data.</text>
</comment>
<feature type="transmembrane region" description="Helical" evidence="6">
    <location>
        <begin position="54"/>
        <end position="78"/>
    </location>
</feature>
<dbReference type="GO" id="GO:0006487">
    <property type="term" value="P:protein N-linked glycosylation"/>
    <property type="evidence" value="ECO:0007669"/>
    <property type="project" value="UniProtKB-UniRule"/>
</dbReference>
<dbReference type="EMBL" id="JANBUH010000050">
    <property type="protein sequence ID" value="KAJ2755736.1"/>
    <property type="molecule type" value="Genomic_DNA"/>
</dbReference>
<evidence type="ECO:0000256" key="5">
    <source>
        <dbReference type="ARBA" id="ARBA00023136"/>
    </source>
</evidence>
<proteinExistence type="inferred from homology"/>
<evidence type="ECO:0000256" key="4">
    <source>
        <dbReference type="ARBA" id="ARBA00022989"/>
    </source>
</evidence>
<organism evidence="7 8">
    <name type="scientific">Coemansia pectinata</name>
    <dbReference type="NCBI Taxonomy" id="1052879"/>
    <lineage>
        <taxon>Eukaryota</taxon>
        <taxon>Fungi</taxon>
        <taxon>Fungi incertae sedis</taxon>
        <taxon>Zoopagomycota</taxon>
        <taxon>Kickxellomycotina</taxon>
        <taxon>Kickxellomycetes</taxon>
        <taxon>Kickxellales</taxon>
        <taxon>Kickxellaceae</taxon>
        <taxon>Coemansia</taxon>
    </lineage>
</organism>
<keyword evidence="8" id="KW-1185">Reference proteome</keyword>
<dbReference type="AlphaFoldDB" id="A0A9W8H256"/>
<name>A0A9W8H256_9FUNG</name>
<evidence type="ECO:0000256" key="6">
    <source>
        <dbReference type="RuleBase" id="RU367008"/>
    </source>
</evidence>
<comment type="function">
    <text evidence="6">Subunit of the oligosaccharyl transferase (OST) complex that catalyzes the initial transfer of a defined glycan (Glc(3)Man(9)GlcNAc(2) in eukaryotes) from the lipid carrier dolichol-pyrophosphate to an asparagine residue within an Asn-X-Ser/Thr consensus motif in nascent polypeptide chains, the first step in protein N-glycosylation. N-glycosylation occurs cotranslationally and the complex associates with the Sec61 complex at the channel-forming translocon complex that mediates protein translocation across the endoplasmic reticulum (ER). All subunits are required for a maximal enzyme activity.</text>
</comment>
<dbReference type="Pfam" id="PF05251">
    <property type="entry name" value="Ost5"/>
    <property type="match status" value="1"/>
</dbReference>
<keyword evidence="3 6" id="KW-0812">Transmembrane</keyword>
<keyword evidence="5 6" id="KW-0472">Membrane</keyword>
<sequence>MTTALDIDALWVGSPFAPVFSPNMHPALTLVFASVGLVYAGKFAVTRADLKREVLFAGVASAALGLAAILGVQALGLYL</sequence>
<dbReference type="GO" id="GO:0008250">
    <property type="term" value="C:oligosaccharyltransferase complex"/>
    <property type="evidence" value="ECO:0007669"/>
    <property type="project" value="UniProtKB-UniRule"/>
</dbReference>
<dbReference type="InterPro" id="IPR007915">
    <property type="entry name" value="TMEM258/Ost5"/>
</dbReference>